<comment type="caution">
    <text evidence="1">The sequence shown here is derived from an EMBL/GenBank/DDBJ whole genome shotgun (WGS) entry which is preliminary data.</text>
</comment>
<evidence type="ECO:0000313" key="2">
    <source>
        <dbReference type="Proteomes" id="UP000288716"/>
    </source>
</evidence>
<reference evidence="1 2" key="1">
    <citation type="journal article" date="2018" name="Gigascience">
        <title>Genomes of trombidid mites reveal novel predicted allergens and laterally-transferred genes associated with secondary metabolism.</title>
        <authorList>
            <person name="Dong X."/>
            <person name="Chaisiri K."/>
            <person name="Xia D."/>
            <person name="Armstrong S.D."/>
            <person name="Fang Y."/>
            <person name="Donnelly M.J."/>
            <person name="Kadowaki T."/>
            <person name="McGarry J.W."/>
            <person name="Darby A.C."/>
            <person name="Makepeace B.L."/>
        </authorList>
    </citation>
    <scope>NUCLEOTIDE SEQUENCE [LARGE SCALE GENOMIC DNA]</scope>
    <source>
        <strain evidence="1">UoL-UT</strain>
    </source>
</reference>
<keyword evidence="2" id="KW-1185">Reference proteome</keyword>
<dbReference type="EMBL" id="NCKV01025010">
    <property type="protein sequence ID" value="RWS19554.1"/>
    <property type="molecule type" value="Genomic_DNA"/>
</dbReference>
<evidence type="ECO:0000313" key="1">
    <source>
        <dbReference type="EMBL" id="RWS19554.1"/>
    </source>
</evidence>
<dbReference type="Proteomes" id="UP000288716">
    <property type="component" value="Unassembled WGS sequence"/>
</dbReference>
<dbReference type="STRING" id="299467.A0A443RWJ3"/>
<dbReference type="OrthoDB" id="67688at2759"/>
<accession>A0A443RWJ3</accession>
<dbReference type="SUPFAM" id="SSF49562">
    <property type="entry name" value="C2 domain (Calcium/lipid-binding domain, CaLB)"/>
    <property type="match status" value="1"/>
</dbReference>
<organism evidence="1 2">
    <name type="scientific">Leptotrombidium deliense</name>
    <dbReference type="NCBI Taxonomy" id="299467"/>
    <lineage>
        <taxon>Eukaryota</taxon>
        <taxon>Metazoa</taxon>
        <taxon>Ecdysozoa</taxon>
        <taxon>Arthropoda</taxon>
        <taxon>Chelicerata</taxon>
        <taxon>Arachnida</taxon>
        <taxon>Acari</taxon>
        <taxon>Acariformes</taxon>
        <taxon>Trombidiformes</taxon>
        <taxon>Prostigmata</taxon>
        <taxon>Anystina</taxon>
        <taxon>Parasitengona</taxon>
        <taxon>Trombiculoidea</taxon>
        <taxon>Trombiculidae</taxon>
        <taxon>Leptotrombidium</taxon>
    </lineage>
</organism>
<protein>
    <submittedName>
        <fullName evidence="1">Rabphilin-3A-like protein</fullName>
    </submittedName>
</protein>
<sequence>MLLQICYDMKAAILYITIIKARNLMKLSIDQLPDPFVKCYLLPPRM</sequence>
<proteinExistence type="predicted"/>
<gene>
    <name evidence="1" type="ORF">B4U80_14968</name>
</gene>
<dbReference type="VEuPathDB" id="VectorBase:LDEU012486"/>
<name>A0A443RWJ3_9ACAR</name>
<dbReference type="InterPro" id="IPR035892">
    <property type="entry name" value="C2_domain_sf"/>
</dbReference>
<dbReference type="AlphaFoldDB" id="A0A443RWJ3"/>
<dbReference type="Gene3D" id="2.60.40.150">
    <property type="entry name" value="C2 domain"/>
    <property type="match status" value="1"/>
</dbReference>